<feature type="region of interest" description="Disordered" evidence="2">
    <location>
        <begin position="74"/>
        <end position="93"/>
    </location>
</feature>
<evidence type="ECO:0000313" key="6">
    <source>
        <dbReference type="Proteomes" id="UP001597083"/>
    </source>
</evidence>
<proteinExistence type="inferred from homology"/>
<organism evidence="5 6">
    <name type="scientific">Actinomadura adrarensis</name>
    <dbReference type="NCBI Taxonomy" id="1819600"/>
    <lineage>
        <taxon>Bacteria</taxon>
        <taxon>Bacillati</taxon>
        <taxon>Actinomycetota</taxon>
        <taxon>Actinomycetes</taxon>
        <taxon>Streptosporangiales</taxon>
        <taxon>Thermomonosporaceae</taxon>
        <taxon>Actinomadura</taxon>
    </lineage>
</organism>
<evidence type="ECO:0000313" key="5">
    <source>
        <dbReference type="EMBL" id="MFD0853662.1"/>
    </source>
</evidence>
<comment type="caution">
    <text evidence="5">The sequence shown here is derived from an EMBL/GenBank/DDBJ whole genome shotgun (WGS) entry which is preliminary data.</text>
</comment>
<name>A0ABW3CI35_9ACTN</name>
<evidence type="ECO:0000256" key="2">
    <source>
        <dbReference type="SAM" id="MobiDB-lite"/>
    </source>
</evidence>
<accession>A0ABW3CI35</accession>
<comment type="similarity">
    <text evidence="1">Belongs to the EamA transporter family.</text>
</comment>
<dbReference type="Proteomes" id="UP001597083">
    <property type="component" value="Unassembled WGS sequence"/>
</dbReference>
<keyword evidence="3" id="KW-0812">Transmembrane</keyword>
<reference evidence="6" key="1">
    <citation type="journal article" date="2019" name="Int. J. Syst. Evol. Microbiol.">
        <title>The Global Catalogue of Microorganisms (GCM) 10K type strain sequencing project: providing services to taxonomists for standard genome sequencing and annotation.</title>
        <authorList>
            <consortium name="The Broad Institute Genomics Platform"/>
            <consortium name="The Broad Institute Genome Sequencing Center for Infectious Disease"/>
            <person name="Wu L."/>
            <person name="Ma J."/>
        </authorList>
    </citation>
    <scope>NUCLEOTIDE SEQUENCE [LARGE SCALE GENOMIC DNA]</scope>
    <source>
        <strain evidence="6">JCM 31696</strain>
    </source>
</reference>
<keyword evidence="3" id="KW-0472">Membrane</keyword>
<sequence length="93" mass="9544">ALGVLVGLMSSVIPYSLELEALRTMSPRVFGILMSLEPAVAALVGMALLGEFLSVRQWIAVVFVIVACAGATVASPRPNVEGSTTGDKGEGSP</sequence>
<keyword evidence="3" id="KW-1133">Transmembrane helix</keyword>
<feature type="non-terminal residue" evidence="5">
    <location>
        <position position="1"/>
    </location>
</feature>
<evidence type="ECO:0000259" key="4">
    <source>
        <dbReference type="Pfam" id="PF00892"/>
    </source>
</evidence>
<gene>
    <name evidence="5" type="ORF">ACFQ07_15600</name>
</gene>
<protein>
    <submittedName>
        <fullName evidence="5">EamA family transporter</fullName>
    </submittedName>
</protein>
<dbReference type="InterPro" id="IPR000620">
    <property type="entry name" value="EamA_dom"/>
</dbReference>
<dbReference type="SUPFAM" id="SSF103481">
    <property type="entry name" value="Multidrug resistance efflux transporter EmrE"/>
    <property type="match status" value="1"/>
</dbReference>
<evidence type="ECO:0000256" key="3">
    <source>
        <dbReference type="SAM" id="Phobius"/>
    </source>
</evidence>
<dbReference type="Pfam" id="PF00892">
    <property type="entry name" value="EamA"/>
    <property type="match status" value="1"/>
</dbReference>
<dbReference type="InterPro" id="IPR037185">
    <property type="entry name" value="EmrE-like"/>
</dbReference>
<feature type="domain" description="EamA" evidence="4">
    <location>
        <begin position="4"/>
        <end position="70"/>
    </location>
</feature>
<feature type="transmembrane region" description="Helical" evidence="3">
    <location>
        <begin position="55"/>
        <end position="74"/>
    </location>
</feature>
<evidence type="ECO:0000256" key="1">
    <source>
        <dbReference type="ARBA" id="ARBA00007362"/>
    </source>
</evidence>
<feature type="transmembrane region" description="Helical" evidence="3">
    <location>
        <begin position="29"/>
        <end position="49"/>
    </location>
</feature>
<dbReference type="EMBL" id="JBHTIR010002354">
    <property type="protein sequence ID" value="MFD0853662.1"/>
    <property type="molecule type" value="Genomic_DNA"/>
</dbReference>
<keyword evidence="6" id="KW-1185">Reference proteome</keyword>